<evidence type="ECO:0000313" key="3">
    <source>
        <dbReference type="Proteomes" id="UP000030765"/>
    </source>
</evidence>
<dbReference type="AlphaFoldDB" id="A0A084VDP8"/>
<name>A0A084VDP8_ANOSI</name>
<evidence type="ECO:0000313" key="1">
    <source>
        <dbReference type="EMBL" id="KFB36092.1"/>
    </source>
</evidence>
<keyword evidence="3" id="KW-1185">Reference proteome</keyword>
<accession>A0A084VDP8</accession>
<dbReference type="EMBL" id="KE524705">
    <property type="protein sequence ID" value="KFB36092.1"/>
    <property type="molecule type" value="Genomic_DNA"/>
</dbReference>
<dbReference type="EMBL" id="ATLV01011648">
    <property type="status" value="NOT_ANNOTATED_CDS"/>
    <property type="molecule type" value="Genomic_DNA"/>
</dbReference>
<gene>
    <name evidence="1" type="ORF">ZHAS_00003126</name>
</gene>
<organism evidence="1">
    <name type="scientific">Anopheles sinensis</name>
    <name type="common">Mosquito</name>
    <dbReference type="NCBI Taxonomy" id="74873"/>
    <lineage>
        <taxon>Eukaryota</taxon>
        <taxon>Metazoa</taxon>
        <taxon>Ecdysozoa</taxon>
        <taxon>Arthropoda</taxon>
        <taxon>Hexapoda</taxon>
        <taxon>Insecta</taxon>
        <taxon>Pterygota</taxon>
        <taxon>Neoptera</taxon>
        <taxon>Endopterygota</taxon>
        <taxon>Diptera</taxon>
        <taxon>Nematocera</taxon>
        <taxon>Culicoidea</taxon>
        <taxon>Culicidae</taxon>
        <taxon>Anophelinae</taxon>
        <taxon>Anopheles</taxon>
    </lineage>
</organism>
<evidence type="ECO:0000313" key="2">
    <source>
        <dbReference type="EnsemblMetazoa" id="ASIC003126-PA"/>
    </source>
</evidence>
<dbReference type="EnsemblMetazoa" id="ASIC003126-RA">
    <property type="protein sequence ID" value="ASIC003126-PA"/>
    <property type="gene ID" value="ASIC003126"/>
</dbReference>
<dbReference type="VEuPathDB" id="VectorBase:ASIC003126"/>
<reference evidence="1 3" key="1">
    <citation type="journal article" date="2014" name="BMC Genomics">
        <title>Genome sequence of Anopheles sinensis provides insight into genetics basis of mosquito competence for malaria parasites.</title>
        <authorList>
            <person name="Zhou D."/>
            <person name="Zhang D."/>
            <person name="Ding G."/>
            <person name="Shi L."/>
            <person name="Hou Q."/>
            <person name="Ye Y."/>
            <person name="Xu Y."/>
            <person name="Zhou H."/>
            <person name="Xiong C."/>
            <person name="Li S."/>
            <person name="Yu J."/>
            <person name="Hong S."/>
            <person name="Yu X."/>
            <person name="Zou P."/>
            <person name="Chen C."/>
            <person name="Chang X."/>
            <person name="Wang W."/>
            <person name="Lv Y."/>
            <person name="Sun Y."/>
            <person name="Ma L."/>
            <person name="Shen B."/>
            <person name="Zhu C."/>
        </authorList>
    </citation>
    <scope>NUCLEOTIDE SEQUENCE [LARGE SCALE GENOMIC DNA]</scope>
</reference>
<proteinExistence type="predicted"/>
<sequence length="82" mass="9098">MPDVGHFIAHPIHLRLLYVNPKVSRKPNPEGSAIRQRHVTWRLNGPQNGPAVYTLALNARPSVGFRVPCRVGASATARYDMV</sequence>
<dbReference type="Proteomes" id="UP000030765">
    <property type="component" value="Unassembled WGS sequence"/>
</dbReference>
<reference evidence="2" key="2">
    <citation type="submission" date="2020-05" db="UniProtKB">
        <authorList>
            <consortium name="EnsemblMetazoa"/>
        </authorList>
    </citation>
    <scope>IDENTIFICATION</scope>
</reference>
<protein>
    <submittedName>
        <fullName evidence="1 2">Putative wd40 protein</fullName>
    </submittedName>
</protein>